<evidence type="ECO:0000313" key="2">
    <source>
        <dbReference type="Proteomes" id="UP001229421"/>
    </source>
</evidence>
<reference evidence="1" key="1">
    <citation type="journal article" date="2023" name="bioRxiv">
        <title>Improved chromosome-level genome assembly for marigold (Tagetes erecta).</title>
        <authorList>
            <person name="Jiang F."/>
            <person name="Yuan L."/>
            <person name="Wang S."/>
            <person name="Wang H."/>
            <person name="Xu D."/>
            <person name="Wang A."/>
            <person name="Fan W."/>
        </authorList>
    </citation>
    <scope>NUCLEOTIDE SEQUENCE</scope>
    <source>
        <strain evidence="1">WSJ</strain>
        <tissue evidence="1">Leaf</tissue>
    </source>
</reference>
<dbReference type="EMBL" id="JAUHHV010000004">
    <property type="protein sequence ID" value="KAK1426100.1"/>
    <property type="molecule type" value="Genomic_DNA"/>
</dbReference>
<dbReference type="PANTHER" id="PTHR34121:SF9">
    <property type="match status" value="1"/>
</dbReference>
<gene>
    <name evidence="1" type="ORF">QVD17_14768</name>
</gene>
<keyword evidence="2" id="KW-1185">Reference proteome</keyword>
<sequence>MSWIRSAMNKAAEVPGGAIFRAAVRTYTDSVVQHAGYYISGDDCVSTDRIAPQNIQSFSDAAKKLEEVSVSCKGEERVQLLKKWLFALKEYEKLNGSPVENYGKMSEDPHLLSDKNVIPGKTARILYNDSDLGSVPMNFRDVFLQSQALEGMTMSMVHSFV</sequence>
<name>A0AAD8KUP0_TARER</name>
<dbReference type="Proteomes" id="UP001229421">
    <property type="component" value="Unassembled WGS sequence"/>
</dbReference>
<proteinExistence type="predicted"/>
<accession>A0AAD8KUP0</accession>
<organism evidence="1 2">
    <name type="scientific">Tagetes erecta</name>
    <name type="common">African marigold</name>
    <dbReference type="NCBI Taxonomy" id="13708"/>
    <lineage>
        <taxon>Eukaryota</taxon>
        <taxon>Viridiplantae</taxon>
        <taxon>Streptophyta</taxon>
        <taxon>Embryophyta</taxon>
        <taxon>Tracheophyta</taxon>
        <taxon>Spermatophyta</taxon>
        <taxon>Magnoliopsida</taxon>
        <taxon>eudicotyledons</taxon>
        <taxon>Gunneridae</taxon>
        <taxon>Pentapetalae</taxon>
        <taxon>asterids</taxon>
        <taxon>campanulids</taxon>
        <taxon>Asterales</taxon>
        <taxon>Asteraceae</taxon>
        <taxon>Asteroideae</taxon>
        <taxon>Heliantheae alliance</taxon>
        <taxon>Tageteae</taxon>
        <taxon>Tagetes</taxon>
    </lineage>
</organism>
<protein>
    <submittedName>
        <fullName evidence="1">Uncharacterized protein</fullName>
    </submittedName>
</protein>
<dbReference type="PANTHER" id="PTHR34121">
    <property type="entry name" value="MYOSIN-11"/>
    <property type="match status" value="1"/>
</dbReference>
<dbReference type="AlphaFoldDB" id="A0AAD8KUP0"/>
<comment type="caution">
    <text evidence="1">The sequence shown here is derived from an EMBL/GenBank/DDBJ whole genome shotgun (WGS) entry which is preliminary data.</text>
</comment>
<evidence type="ECO:0000313" key="1">
    <source>
        <dbReference type="EMBL" id="KAK1426100.1"/>
    </source>
</evidence>